<feature type="domain" description="5'-Nucleotidase C-terminal" evidence="2">
    <location>
        <begin position="393"/>
        <end position="526"/>
    </location>
</feature>
<dbReference type="InterPro" id="IPR036907">
    <property type="entry name" value="5'-Nucleotdase_C_sf"/>
</dbReference>
<protein>
    <submittedName>
        <fullName evidence="3">Thiosulfohydrolase SoxB</fullName>
    </submittedName>
</protein>
<name>A0ABS3MNJ1_9BRAD</name>
<dbReference type="InterPro" id="IPR006179">
    <property type="entry name" value="5_nucleotidase/apyrase"/>
</dbReference>
<dbReference type="InterPro" id="IPR041829">
    <property type="entry name" value="SoxB_N"/>
</dbReference>
<dbReference type="Gene3D" id="3.60.21.10">
    <property type="match status" value="1"/>
</dbReference>
<organism evidence="3 4">
    <name type="scientific">Bradyrhizobium quebecense</name>
    <dbReference type="NCBI Taxonomy" id="2748629"/>
    <lineage>
        <taxon>Bacteria</taxon>
        <taxon>Pseudomonadati</taxon>
        <taxon>Pseudomonadota</taxon>
        <taxon>Alphaproteobacteria</taxon>
        <taxon>Hyphomicrobiales</taxon>
        <taxon>Nitrobacteraceae</taxon>
        <taxon>Bradyrhizobium</taxon>
    </lineage>
</organism>
<dbReference type="SUPFAM" id="SSF55816">
    <property type="entry name" value="5'-nucleotidase (syn. UDP-sugar hydrolase), C-terminal domain"/>
    <property type="match status" value="1"/>
</dbReference>
<sequence>MTTRREILQIGVAAAAIVAAQGLGTLGRAAAQRRITEAELLHFEPFGNLTLLHLADLHGQLKPVYLREPALNTSAAAVLGLPRATGKDLLAHYGIPQGSAAAHALTSDDFETLAQHYGRIGGLDRAATVIKAVRAERGVDRVLLFDGGDTWQGSMTSYRTRGQDMVDCIKPLQPDAMTGHWEFTQGEARVKELIDALSCPFLAQNVRDTEWEEPVFEAYRMFEKGGVKVAVIGQAFPFTGLSTPHRMIPRWSFGLREDDIRANVAKARREGAALVVLLSHNGFAIDRKLAGRVDGIDVILTSHTHDPLPEVVTVGKTLLVAGGSHGKFISRLDLDVGKNGMSGFRFKLIPLFADVIRPDPETRVMIAQVRAPFAAELSRIVGRADPLLYRRGRFDCSVDDLICSALIEQRDVEIALSPGFWWGTSLLPGSPIRVEDIHNMTSITYPEVCRAAMSGQRLKDILEDAADNLFNPDPYYQQGGDMIRGGGLSYMVDPIRPIGQRISEMKLLRSGRSIEPDKVYVTASWSCASDAVEGPPVWDLVEAYVARRAIISATPASVVNVVE</sequence>
<dbReference type="InterPro" id="IPR008334">
    <property type="entry name" value="5'-Nucleotdase_C"/>
</dbReference>
<gene>
    <name evidence="3" type="primary">soxB</name>
    <name evidence="3" type="ORF">J4P68_27175</name>
</gene>
<dbReference type="InterPro" id="IPR029052">
    <property type="entry name" value="Metallo-depent_PP-like"/>
</dbReference>
<dbReference type="PROSITE" id="PS51318">
    <property type="entry name" value="TAT"/>
    <property type="match status" value="1"/>
</dbReference>
<dbReference type="RefSeq" id="WP_207835258.1">
    <property type="nucleotide sequence ID" value="NZ_CP088282.1"/>
</dbReference>
<dbReference type="PANTHER" id="PTHR11575">
    <property type="entry name" value="5'-NUCLEOTIDASE-RELATED"/>
    <property type="match status" value="1"/>
</dbReference>
<dbReference type="Proteomes" id="UP000692816">
    <property type="component" value="Unassembled WGS sequence"/>
</dbReference>
<dbReference type="PANTHER" id="PTHR11575:SF42">
    <property type="entry name" value="SULFUR OXIDATION PROTEIN SOXB"/>
    <property type="match status" value="1"/>
</dbReference>
<dbReference type="InterPro" id="IPR006311">
    <property type="entry name" value="TAT_signal"/>
</dbReference>
<evidence type="ECO:0000313" key="4">
    <source>
        <dbReference type="Proteomes" id="UP000692816"/>
    </source>
</evidence>
<keyword evidence="1" id="KW-0378">Hydrolase</keyword>
<evidence type="ECO:0000313" key="3">
    <source>
        <dbReference type="EMBL" id="MBO1432936.1"/>
    </source>
</evidence>
<dbReference type="Gene3D" id="3.90.780.10">
    <property type="entry name" value="5'-Nucleotidase, C-terminal domain"/>
    <property type="match status" value="1"/>
</dbReference>
<keyword evidence="4" id="KW-1185">Reference proteome</keyword>
<reference evidence="3" key="1">
    <citation type="journal article" date="2021" name="Int. J. Syst. Evol. Microbiol.">
        <title>Bradyrhizobium septentrionale sp. nov. (sv. septentrionale) and Bradyrhizobium quebecense sp. nov. (sv. septentrionale) associated with legumes native to Canada possess rearranged symbiosis genes and numerous insertion sequences.</title>
        <authorList>
            <person name="Bromfield E.S.P."/>
            <person name="Cloutier S."/>
        </authorList>
    </citation>
    <scope>NUCLEOTIDE SEQUENCE</scope>
    <source>
        <strain evidence="3">12S5</strain>
    </source>
</reference>
<dbReference type="NCBIfam" id="TIGR04486">
    <property type="entry name" value="thiosulf_SoxB"/>
    <property type="match status" value="1"/>
</dbReference>
<dbReference type="EMBL" id="JAGEPA010000001">
    <property type="protein sequence ID" value="MBO1432936.1"/>
    <property type="molecule type" value="Genomic_DNA"/>
</dbReference>
<evidence type="ECO:0000256" key="1">
    <source>
        <dbReference type="RuleBase" id="RU362119"/>
    </source>
</evidence>
<dbReference type="InterPro" id="IPR030998">
    <property type="entry name" value="Thiosulf_SoxB"/>
</dbReference>
<dbReference type="PRINTS" id="PR01607">
    <property type="entry name" value="APYRASEFAMLY"/>
</dbReference>
<accession>A0ABS3MNJ1</accession>
<evidence type="ECO:0000259" key="2">
    <source>
        <dbReference type="Pfam" id="PF02872"/>
    </source>
</evidence>
<dbReference type="Pfam" id="PF02872">
    <property type="entry name" value="5_nucleotid_C"/>
    <property type="match status" value="1"/>
</dbReference>
<proteinExistence type="inferred from homology"/>
<dbReference type="SUPFAM" id="SSF56300">
    <property type="entry name" value="Metallo-dependent phosphatases"/>
    <property type="match status" value="1"/>
</dbReference>
<keyword evidence="1" id="KW-0547">Nucleotide-binding</keyword>
<dbReference type="CDD" id="cd07411">
    <property type="entry name" value="MPP_SoxB_N"/>
    <property type="match status" value="1"/>
</dbReference>
<comment type="similarity">
    <text evidence="1">Belongs to the 5'-nucleotidase family.</text>
</comment>
<dbReference type="Gene3D" id="6.10.140.570">
    <property type="match status" value="1"/>
</dbReference>
<comment type="caution">
    <text evidence="3">The sequence shown here is derived from an EMBL/GenBank/DDBJ whole genome shotgun (WGS) entry which is preliminary data.</text>
</comment>